<dbReference type="EMBL" id="JALJOR010000003">
    <property type="protein sequence ID" value="KAK9819960.1"/>
    <property type="molecule type" value="Genomic_DNA"/>
</dbReference>
<dbReference type="Pfam" id="PF25515">
    <property type="entry name" value="Arm_PDR"/>
    <property type="match status" value="1"/>
</dbReference>
<dbReference type="InterPro" id="IPR057137">
    <property type="entry name" value="CDP1-like_a_solenoid_2"/>
</dbReference>
<evidence type="ECO:0000259" key="2">
    <source>
        <dbReference type="Pfam" id="PF13355"/>
    </source>
</evidence>
<dbReference type="PANTHER" id="PTHR33925">
    <property type="entry name" value="PLASTID DIVISION PROTEIN CDP1, CHLOROPLASTIC-RELATED"/>
    <property type="match status" value="1"/>
</dbReference>
<dbReference type="InterPro" id="IPR058032">
    <property type="entry name" value="CDP1-like_a_solenoid_1"/>
</dbReference>
<proteinExistence type="predicted"/>
<accession>A0AAW1QEW3</accession>
<comment type="caution">
    <text evidence="5">The sequence shown here is derived from an EMBL/GenBank/DDBJ whole genome shotgun (WGS) entry which is preliminary data.</text>
</comment>
<gene>
    <name evidence="5" type="ORF">WJX72_004490</name>
</gene>
<evidence type="ECO:0000256" key="1">
    <source>
        <dbReference type="SAM" id="MobiDB-lite"/>
    </source>
</evidence>
<evidence type="ECO:0008006" key="7">
    <source>
        <dbReference type="Google" id="ProtNLM"/>
    </source>
</evidence>
<feature type="region of interest" description="Disordered" evidence="1">
    <location>
        <begin position="746"/>
        <end position="814"/>
    </location>
</feature>
<dbReference type="InterPro" id="IPR025344">
    <property type="entry name" value="CDP1-like_IMS"/>
</dbReference>
<evidence type="ECO:0000259" key="3">
    <source>
        <dbReference type="Pfam" id="PF23468"/>
    </source>
</evidence>
<feature type="domain" description="Plastid division protein CDP1-like IMS" evidence="2">
    <location>
        <begin position="926"/>
        <end position="1038"/>
    </location>
</feature>
<dbReference type="SUPFAM" id="SSF46565">
    <property type="entry name" value="Chaperone J-domain"/>
    <property type="match status" value="1"/>
</dbReference>
<dbReference type="AlphaFoldDB" id="A0AAW1QEW3"/>
<feature type="domain" description="Plastid division protein CDP1-like 2nd alpha solenoid" evidence="3">
    <location>
        <begin position="528"/>
        <end position="714"/>
    </location>
</feature>
<dbReference type="InterPro" id="IPR036869">
    <property type="entry name" value="J_dom_sf"/>
</dbReference>
<dbReference type="InterPro" id="IPR044685">
    <property type="entry name" value="CPD1-like"/>
</dbReference>
<dbReference type="Pfam" id="PF13355">
    <property type="entry name" value="ARC6-like_IMS"/>
    <property type="match status" value="1"/>
</dbReference>
<evidence type="ECO:0000259" key="4">
    <source>
        <dbReference type="Pfam" id="PF25515"/>
    </source>
</evidence>
<organism evidence="5 6">
    <name type="scientific">[Myrmecia] bisecta</name>
    <dbReference type="NCBI Taxonomy" id="41462"/>
    <lineage>
        <taxon>Eukaryota</taxon>
        <taxon>Viridiplantae</taxon>
        <taxon>Chlorophyta</taxon>
        <taxon>core chlorophytes</taxon>
        <taxon>Trebouxiophyceae</taxon>
        <taxon>Trebouxiales</taxon>
        <taxon>Trebouxiaceae</taxon>
        <taxon>Myrmecia</taxon>
    </lineage>
</organism>
<feature type="domain" description="Plastid division protein CDP1-like 1st alpha solenoid" evidence="4">
    <location>
        <begin position="378"/>
        <end position="506"/>
    </location>
</feature>
<dbReference type="Pfam" id="PF23468">
    <property type="entry name" value="ARC6"/>
    <property type="match status" value="1"/>
</dbReference>
<keyword evidence="6" id="KW-1185">Reference proteome</keyword>
<dbReference type="Proteomes" id="UP001489004">
    <property type="component" value="Unassembled WGS sequence"/>
</dbReference>
<evidence type="ECO:0000313" key="5">
    <source>
        <dbReference type="EMBL" id="KAK9819960.1"/>
    </source>
</evidence>
<sequence>MPLMQQALLTSSHLLAEQVCQAYTSGRVSTQLAGLLQQLCPSASLCSIALYHEGGKLASVSNLLTAGLAKFSVAPLTSMAAGLAVLQRRWFHASCPSSRPSKYRDLHQAAGKHGCESVVCVPIPVPAAAAPAMGAAHSMGVLTLGVTKSDAVEIRHLSSLLLLAQSLAPHLAAKALPLLHDIGAHLRRPLLRHVRRGPTYNVVDMSGKGAAGPALELLPAAAAQISQQRSEDCCPRQTDANDALEPMVSAPELGSPKADHGMPDGWAKKSPPGSPMPQRARLGVKVVSFKTADETVVVPLDYYKMLQINRVASRDTVSKAYDAMISNPPEGGYSQEALYSRSVVLKAATDILMEPTARRAYDLQVLAGTPQAELLYADLPGALTLMHEAGDLDTVLKWGAAWLRDNAGDKRSKDVALTLAQANCDAAAARLEQDPDDVLPCAELMNSALGLLQQHSVAPEMQAEIAGALEELSPKVAFLQISLPTDAANAEQRAAGLATLSALAWRPGFSFAALNMGRGEFLRAARAQLTAAEQVQLFEAAPEGISIPAEDRYDAAVAYLAEGYRTFNPILIQTAEKLLAHLEEGARGGAAGESGAGEPLDVSVELAVCKLLLGDSEAAEEVLGLDQPGGSAADPSVRDFVMDHSPEADDLLPGLCVLSERWLADVAISGFREMQGAQVSLNTWFENPRVKLYLKVLDNGRRLHLTDAAALAQRGASAVAHNLGALVSGSWGAVWGLVAGSGSSAGDPAAAETRLRPRPTARQSLPPARGAGQAQDLASSSEPVESVDLQKRSTGAAAEDAAPRSDEAESDDDAADAAELVLMPGKARTGPSITDGIVVFEGEREMWMSASSKKRHPTLRALLTGAFLLAAFAVAGVQWKNRHQPVKLPSTAEMAQQESPSQIQKIVRYWQSRSAANYEELTPVEAAGLITTWQSVKADALGPKHNVGRLEEVLEGKLFDEWHRRAVELKEQNWHWSYKLLDLEVDKVETMPDGRRAVLEATLNERAELHNKGEVTDSYSSTYSLEYQLVRRAKGWKLTGSKVIY</sequence>
<reference evidence="5 6" key="1">
    <citation type="journal article" date="2024" name="Nat. Commun.">
        <title>Phylogenomics reveals the evolutionary origins of lichenization in chlorophyte algae.</title>
        <authorList>
            <person name="Puginier C."/>
            <person name="Libourel C."/>
            <person name="Otte J."/>
            <person name="Skaloud P."/>
            <person name="Haon M."/>
            <person name="Grisel S."/>
            <person name="Petersen M."/>
            <person name="Berrin J.G."/>
            <person name="Delaux P.M."/>
            <person name="Dal Grande F."/>
            <person name="Keller J."/>
        </authorList>
    </citation>
    <scope>NUCLEOTIDE SEQUENCE [LARGE SCALE GENOMIC DNA]</scope>
    <source>
        <strain evidence="5 6">SAG 2043</strain>
    </source>
</reference>
<name>A0AAW1QEW3_9CHLO</name>
<evidence type="ECO:0000313" key="6">
    <source>
        <dbReference type="Proteomes" id="UP001489004"/>
    </source>
</evidence>
<protein>
    <recommendedName>
        <fullName evidence="7">ARC6 IMS domain-containing protein</fullName>
    </recommendedName>
</protein>
<dbReference type="PANTHER" id="PTHR33925:SF1">
    <property type="entry name" value="PROTEIN ACCUMULATION AND REPLICATION OF CHLOROPLASTS 6, CHLOROPLASTIC"/>
    <property type="match status" value="1"/>
</dbReference>